<comment type="caution">
    <text evidence="1">The sequence shown here is derived from an EMBL/GenBank/DDBJ whole genome shotgun (WGS) entry which is preliminary data.</text>
</comment>
<dbReference type="EMBL" id="CM043019">
    <property type="protein sequence ID" value="KAI4460589.1"/>
    <property type="molecule type" value="Genomic_DNA"/>
</dbReference>
<name>A0ACB9T1A0_HOLOL</name>
<keyword evidence="2" id="KW-1185">Reference proteome</keyword>
<evidence type="ECO:0000313" key="1">
    <source>
        <dbReference type="EMBL" id="KAI4460589.1"/>
    </source>
</evidence>
<dbReference type="Proteomes" id="UP001056778">
    <property type="component" value="Chromosome 5"/>
</dbReference>
<gene>
    <name evidence="1" type="ORF">MML48_5g00016873</name>
</gene>
<proteinExistence type="predicted"/>
<accession>A0ACB9T1A0</accession>
<evidence type="ECO:0000313" key="2">
    <source>
        <dbReference type="Proteomes" id="UP001056778"/>
    </source>
</evidence>
<sequence length="344" mass="37959">MSCQVKLTANLVDVSKVKDCLFFSDKSKACDTWLQHCEISVSPSGDIIVLAYEKKLVVLTGRWDSNSLISNFHVTFNEAVDLSDNITSVLCLPIVAQGSSSQVDRTRLDMYRYRISIGICRFYTEDCTLLLEEQLHNDSVVSLKCQSQHSPRPDISPELKPEELYIQYVNNVCVVTGANLFVTLRNCRSYLARKQATGINIEAPTNPINPKKWGFVDQSTINDMAVVGLDLSNTFDHLLTASTCEGFDSRYRAVAPNNNLVIGVGVKPFIGFHYAIEGGAQPVLSDVAKAVASKLKSALPGWLTGSKNTPEKQNSTILLPAEAMSCRFGLCDLRRIAEHNTSTE</sequence>
<reference evidence="1" key="1">
    <citation type="submission" date="2022-04" db="EMBL/GenBank/DDBJ databases">
        <title>Chromosome-scale genome assembly of Holotrichia oblita Faldermann.</title>
        <authorList>
            <person name="Rongchong L."/>
        </authorList>
    </citation>
    <scope>NUCLEOTIDE SEQUENCE</scope>
    <source>
        <strain evidence="1">81SQS9</strain>
    </source>
</reference>
<protein>
    <submittedName>
        <fullName evidence="1">Rab3-gap regulatory domain</fullName>
    </submittedName>
</protein>
<organism evidence="1 2">
    <name type="scientific">Holotrichia oblita</name>
    <name type="common">Chafer beetle</name>
    <dbReference type="NCBI Taxonomy" id="644536"/>
    <lineage>
        <taxon>Eukaryota</taxon>
        <taxon>Metazoa</taxon>
        <taxon>Ecdysozoa</taxon>
        <taxon>Arthropoda</taxon>
        <taxon>Hexapoda</taxon>
        <taxon>Insecta</taxon>
        <taxon>Pterygota</taxon>
        <taxon>Neoptera</taxon>
        <taxon>Endopterygota</taxon>
        <taxon>Coleoptera</taxon>
        <taxon>Polyphaga</taxon>
        <taxon>Scarabaeiformia</taxon>
        <taxon>Scarabaeidae</taxon>
        <taxon>Melolonthinae</taxon>
        <taxon>Holotrichia</taxon>
    </lineage>
</organism>